<dbReference type="Proteomes" id="UP001268036">
    <property type="component" value="Unassembled WGS sequence"/>
</dbReference>
<protein>
    <submittedName>
        <fullName evidence="2">TIM-barrel fold metal-dependent hydrolase</fullName>
    </submittedName>
</protein>
<evidence type="ECO:0000313" key="2">
    <source>
        <dbReference type="EMBL" id="MDR6236446.1"/>
    </source>
</evidence>
<name>A0AAJ2BL80_9PSED</name>
<evidence type="ECO:0000313" key="3">
    <source>
        <dbReference type="Proteomes" id="UP001268036"/>
    </source>
</evidence>
<feature type="domain" description="Amidohydrolase-related" evidence="1">
    <location>
        <begin position="12"/>
        <end position="279"/>
    </location>
</feature>
<proteinExistence type="predicted"/>
<dbReference type="InterPro" id="IPR006680">
    <property type="entry name" value="Amidohydro-rel"/>
</dbReference>
<dbReference type="InterPro" id="IPR052358">
    <property type="entry name" value="Aro_Compnd_Degr_Hydrolases"/>
</dbReference>
<accession>A0AAJ2BL80</accession>
<dbReference type="InterPro" id="IPR032466">
    <property type="entry name" value="Metal_Hydrolase"/>
</dbReference>
<keyword evidence="2" id="KW-0378">Hydrolase</keyword>
<organism evidence="2 3">
    <name type="scientific">Pseudomonas oryzihabitans</name>
    <dbReference type="NCBI Taxonomy" id="47885"/>
    <lineage>
        <taxon>Bacteria</taxon>
        <taxon>Pseudomonadati</taxon>
        <taxon>Pseudomonadota</taxon>
        <taxon>Gammaproteobacteria</taxon>
        <taxon>Pseudomonadales</taxon>
        <taxon>Pseudomonadaceae</taxon>
        <taxon>Pseudomonas</taxon>
    </lineage>
</organism>
<dbReference type="GO" id="GO:0016787">
    <property type="term" value="F:hydrolase activity"/>
    <property type="evidence" value="ECO:0007669"/>
    <property type="project" value="UniProtKB-KW"/>
</dbReference>
<reference evidence="2" key="1">
    <citation type="submission" date="2023-08" db="EMBL/GenBank/DDBJ databases">
        <title>Functional and genomic diversity of the sorghum phyllosphere microbiome.</title>
        <authorList>
            <person name="Shade A."/>
        </authorList>
    </citation>
    <scope>NUCLEOTIDE SEQUENCE</scope>
    <source>
        <strain evidence="2">SORGH_AS_0201</strain>
    </source>
</reference>
<comment type="caution">
    <text evidence="2">The sequence shown here is derived from an EMBL/GenBank/DDBJ whole genome shotgun (WGS) entry which is preliminary data.</text>
</comment>
<dbReference type="RefSeq" id="WP_309761435.1">
    <property type="nucleotide sequence ID" value="NZ_JAVJAF010000001.1"/>
</dbReference>
<dbReference type="EMBL" id="JAVJAF010000001">
    <property type="protein sequence ID" value="MDR6236446.1"/>
    <property type="molecule type" value="Genomic_DNA"/>
</dbReference>
<dbReference type="Pfam" id="PF04909">
    <property type="entry name" value="Amidohydro_2"/>
    <property type="match status" value="1"/>
</dbReference>
<gene>
    <name evidence="2" type="ORF">QE440_004187</name>
</gene>
<evidence type="ECO:0000259" key="1">
    <source>
        <dbReference type="Pfam" id="PF04909"/>
    </source>
</evidence>
<dbReference type="PANTHER" id="PTHR35563:SF2">
    <property type="entry name" value="BARREL METAL-DEPENDENT HYDROLASE, PUTATIVE (AFU_ORTHOLOGUE AFUA_1G16240)-RELATED"/>
    <property type="match status" value="1"/>
</dbReference>
<dbReference type="SUPFAM" id="SSF51556">
    <property type="entry name" value="Metallo-dependent hydrolases"/>
    <property type="match status" value="1"/>
</dbReference>
<dbReference type="Gene3D" id="3.20.20.140">
    <property type="entry name" value="Metal-dependent hydrolases"/>
    <property type="match status" value="1"/>
</dbReference>
<sequence>MIRSEVFPITGVDSHAHVFHRGQTLVPGRRYSPDYDAPLSDYLAHLDAAGLSHGILVQPSFLGTDNSLLLDCLAQAPNRLRGVVVVEPGLSPEDLATILSQGVCGVRLNLMGQPLPDLYAPRWQTFLRWLAELGLHLELHRHASDLPTLLGPALESGVTVVIDHFGRPDPALGDADPALLELCRWADRGGALWFKLSAPYRNAPQDSPSALIAQRAQATAERLLAAFGPERCVWGSDWPHTQHEAQTSFAQEYEALPHWLPPHQRQRILVDNPSRLFELDALAR</sequence>
<dbReference type="PANTHER" id="PTHR35563">
    <property type="entry name" value="BARREL METAL-DEPENDENT HYDROLASE, PUTATIVE (AFU_ORTHOLOGUE AFUA_1G16240)-RELATED"/>
    <property type="match status" value="1"/>
</dbReference>
<dbReference type="AlphaFoldDB" id="A0AAJ2BL80"/>